<dbReference type="OrthoDB" id="3401125at2"/>
<evidence type="ECO:0000256" key="1">
    <source>
        <dbReference type="SAM" id="MobiDB-lite"/>
    </source>
</evidence>
<dbReference type="SUPFAM" id="SSF47413">
    <property type="entry name" value="lambda repressor-like DNA-binding domains"/>
    <property type="match status" value="1"/>
</dbReference>
<dbReference type="PANTHER" id="PTHR47691">
    <property type="entry name" value="REGULATOR-RELATED"/>
    <property type="match status" value="1"/>
</dbReference>
<feature type="region of interest" description="Disordered" evidence="1">
    <location>
        <begin position="788"/>
        <end position="813"/>
    </location>
</feature>
<dbReference type="STRING" id="47854.GA0070603_3934"/>
<dbReference type="InterPro" id="IPR027417">
    <property type="entry name" value="P-loop_NTPase"/>
</dbReference>
<dbReference type="InterPro" id="IPR011990">
    <property type="entry name" value="TPR-like_helical_dom_sf"/>
</dbReference>
<gene>
    <name evidence="3" type="ORF">GA0070603_3934</name>
</gene>
<dbReference type="PRINTS" id="PR00364">
    <property type="entry name" value="DISEASERSIST"/>
</dbReference>
<dbReference type="Gene3D" id="1.10.260.40">
    <property type="entry name" value="lambda repressor-like DNA-binding domains"/>
    <property type="match status" value="1"/>
</dbReference>
<dbReference type="CDD" id="cd00093">
    <property type="entry name" value="HTH_XRE"/>
    <property type="match status" value="1"/>
</dbReference>
<name>A0A1C6VFY2_9ACTN</name>
<dbReference type="SMART" id="SM00530">
    <property type="entry name" value="HTH_XRE"/>
    <property type="match status" value="1"/>
</dbReference>
<reference evidence="4" key="1">
    <citation type="submission" date="2016-06" db="EMBL/GenBank/DDBJ databases">
        <authorList>
            <person name="Varghese N."/>
            <person name="Submissions Spin"/>
        </authorList>
    </citation>
    <scope>NUCLEOTIDE SEQUENCE [LARGE SCALE GENOMIC DNA]</scope>
    <source>
        <strain evidence="4">DSM 44151</strain>
    </source>
</reference>
<dbReference type="Gene3D" id="1.25.40.10">
    <property type="entry name" value="Tetratricopeptide repeat domain"/>
    <property type="match status" value="1"/>
</dbReference>
<dbReference type="SUPFAM" id="SSF52540">
    <property type="entry name" value="P-loop containing nucleoside triphosphate hydrolases"/>
    <property type="match status" value="1"/>
</dbReference>
<dbReference type="Pfam" id="PF13560">
    <property type="entry name" value="HTH_31"/>
    <property type="match status" value="1"/>
</dbReference>
<sequence>MTPDHDRSRSPGGRAQLPDLLRGHRLAAGLTQAELAARAGVGVRTVRDLERGRATRPQRTTVGLLADALDLTGATRQAFVAAARPAPAAVPDAAARHLPPDDPDAAQSASHRSGGGPDAAGTVPGPAARHLPVSGPAAAAPRPAARHLPVTGSTTTDSGTPIALPQPVPLLGRDRDVAELGALLAEHPVVSLVGLAGVGKTALALTVAHAAAAAHPAGVAGVLVGEGSDAADVLAASVAVLGVNRLADLSCRLGDRPALLLVDAVERAPGPVAEALRALVAAAPTLRVLVTGRRPVGLPGELVRPVAPLDVPPVGPEPTDPAELARWPAAALFIARLARVRHEPPTRAELPALAALVRHLGGLPLAIELMAARGRILDVTELLDRYGDRVLDLAGVRPGWEPADLAAGTVTLREAVATSYHLLAPTERAALRRLSAFRNRWSVELAEDLLADGGERRDAVPLLDRLRELGMLSVRGAGPFRFRLLDAVRDFATEQAAVEGELTRIRRRHALVVAGLVLRTAPNLVGADLPAAVHLLDEATSDITAALAHAADDEPVTALRLAAALPRWWRLRGRDVSGRRWLRRLLADPRTADAPPVLRAWALLGVARLGAEHGAGGVELPAAREALATFRAAGEVTGELSARSMLCVLLLGAGAPGEAREQAEAALELATRHGRAREMAVAQYHLTWHDVRTADLAGARRRLAAVDRLAAQCGEQRLRLMARAALAEVTRLEGRYVDAVEQGRRVAGALVELGDPGRRRQVVGTIGLALALDGRAEEALEMVAELRPPRPVPGQRRPPAVENLDASPEGRSARPEDAICALIEGHLALHRGDRELAAEWFTAAAEHATGGERPDGTAEADLAGGGERRDLVEALVGLAASTGEVGVLDRLDRVCRATGIRLLPREEALLYALLARRERAAPRD</sequence>
<dbReference type="Proteomes" id="UP000198605">
    <property type="component" value="Unassembled WGS sequence"/>
</dbReference>
<dbReference type="PANTHER" id="PTHR47691:SF3">
    <property type="entry name" value="HTH-TYPE TRANSCRIPTIONAL REGULATOR RV0890C-RELATED"/>
    <property type="match status" value="1"/>
</dbReference>
<dbReference type="GO" id="GO:0003677">
    <property type="term" value="F:DNA binding"/>
    <property type="evidence" value="ECO:0007669"/>
    <property type="project" value="InterPro"/>
</dbReference>
<feature type="region of interest" description="Disordered" evidence="1">
    <location>
        <begin position="90"/>
        <end position="168"/>
    </location>
</feature>
<protein>
    <submittedName>
        <fullName evidence="3">Predicted ATPase</fullName>
    </submittedName>
</protein>
<organism evidence="3 4">
    <name type="scientific">Micromonospora chersina</name>
    <dbReference type="NCBI Taxonomy" id="47854"/>
    <lineage>
        <taxon>Bacteria</taxon>
        <taxon>Bacillati</taxon>
        <taxon>Actinomycetota</taxon>
        <taxon>Actinomycetes</taxon>
        <taxon>Micromonosporales</taxon>
        <taxon>Micromonosporaceae</taxon>
        <taxon>Micromonospora</taxon>
    </lineage>
</organism>
<dbReference type="InterPro" id="IPR001387">
    <property type="entry name" value="Cro/C1-type_HTH"/>
</dbReference>
<proteinExistence type="predicted"/>
<dbReference type="InterPro" id="IPR010982">
    <property type="entry name" value="Lambda_DNA-bd_dom_sf"/>
</dbReference>
<accession>A0A1C6VFY2</accession>
<evidence type="ECO:0000313" key="4">
    <source>
        <dbReference type="Proteomes" id="UP000198605"/>
    </source>
</evidence>
<dbReference type="GeneID" id="43280564"/>
<dbReference type="Gene3D" id="3.40.50.300">
    <property type="entry name" value="P-loop containing nucleotide triphosphate hydrolases"/>
    <property type="match status" value="1"/>
</dbReference>
<evidence type="ECO:0000259" key="2">
    <source>
        <dbReference type="PROSITE" id="PS50943"/>
    </source>
</evidence>
<keyword evidence="4" id="KW-1185">Reference proteome</keyword>
<feature type="domain" description="HTH cro/C1-type" evidence="2">
    <location>
        <begin position="21"/>
        <end position="76"/>
    </location>
</feature>
<dbReference type="PROSITE" id="PS50943">
    <property type="entry name" value="HTH_CROC1"/>
    <property type="match status" value="1"/>
</dbReference>
<dbReference type="AlphaFoldDB" id="A0A1C6VFY2"/>
<evidence type="ECO:0000313" key="3">
    <source>
        <dbReference type="EMBL" id="SCL65243.1"/>
    </source>
</evidence>
<dbReference type="EMBL" id="FMIB01000002">
    <property type="protein sequence ID" value="SCL65243.1"/>
    <property type="molecule type" value="Genomic_DNA"/>
</dbReference>
<dbReference type="RefSeq" id="WP_091316159.1">
    <property type="nucleotide sequence ID" value="NZ_FMIB01000002.1"/>
</dbReference>